<dbReference type="PANTHER" id="PTHR48051:SF1">
    <property type="entry name" value="RAS SUPPRESSOR PROTEIN 1"/>
    <property type="match status" value="1"/>
</dbReference>
<sequence>MLKAQAALEEVSDALAELVHLRELALGSELRSLPDLRGLAGLSTLQLAGRLGEPLFDRLPASLAELHGHGSHCMALVRVPPAIGRFSRLRVLELPFEPITELAAELREVPLERLVLSSTRLADTPTYAHLPGSLQVLELADVGMTRCPPRIAELVELRELVLSANRLSGIPEAVRSLPRLTKLRAGDMRG</sequence>
<dbReference type="GO" id="GO:0005737">
    <property type="term" value="C:cytoplasm"/>
    <property type="evidence" value="ECO:0007669"/>
    <property type="project" value="TreeGrafter"/>
</dbReference>
<dbReference type="EMBL" id="FOMX01000029">
    <property type="protein sequence ID" value="SFF11091.1"/>
    <property type="molecule type" value="Genomic_DNA"/>
</dbReference>
<dbReference type="SUPFAM" id="SSF52058">
    <property type="entry name" value="L domain-like"/>
    <property type="match status" value="1"/>
</dbReference>
<accession>A0A1I2G385</accession>
<name>A0A1I2G385_9BACT</name>
<dbReference type="InterPro" id="IPR050216">
    <property type="entry name" value="LRR_domain-containing"/>
</dbReference>
<dbReference type="STRING" id="54.SAMN02745121_06991"/>
<evidence type="ECO:0008006" key="5">
    <source>
        <dbReference type="Google" id="ProtNLM"/>
    </source>
</evidence>
<dbReference type="PANTHER" id="PTHR48051">
    <property type="match status" value="1"/>
</dbReference>
<dbReference type="InterPro" id="IPR032675">
    <property type="entry name" value="LRR_dom_sf"/>
</dbReference>
<dbReference type="Gene3D" id="3.80.10.10">
    <property type="entry name" value="Ribonuclease Inhibitor"/>
    <property type="match status" value="1"/>
</dbReference>
<keyword evidence="1" id="KW-0433">Leucine-rich repeat</keyword>
<reference evidence="4" key="1">
    <citation type="submission" date="2016-10" db="EMBL/GenBank/DDBJ databases">
        <authorList>
            <person name="Varghese N."/>
            <person name="Submissions S."/>
        </authorList>
    </citation>
    <scope>NUCLEOTIDE SEQUENCE [LARGE SCALE GENOMIC DNA]</scope>
    <source>
        <strain evidence="4">ATCC 25963</strain>
    </source>
</reference>
<evidence type="ECO:0000256" key="2">
    <source>
        <dbReference type="ARBA" id="ARBA00022737"/>
    </source>
</evidence>
<keyword evidence="2" id="KW-0677">Repeat</keyword>
<evidence type="ECO:0000313" key="4">
    <source>
        <dbReference type="Proteomes" id="UP000199400"/>
    </source>
</evidence>
<dbReference type="RefSeq" id="WP_100793366.1">
    <property type="nucleotide sequence ID" value="NZ_FOMX01000029.1"/>
</dbReference>
<evidence type="ECO:0000256" key="1">
    <source>
        <dbReference type="ARBA" id="ARBA00022614"/>
    </source>
</evidence>
<organism evidence="3 4">
    <name type="scientific">Nannocystis exedens</name>
    <dbReference type="NCBI Taxonomy" id="54"/>
    <lineage>
        <taxon>Bacteria</taxon>
        <taxon>Pseudomonadati</taxon>
        <taxon>Myxococcota</taxon>
        <taxon>Polyangia</taxon>
        <taxon>Nannocystales</taxon>
        <taxon>Nannocystaceae</taxon>
        <taxon>Nannocystis</taxon>
    </lineage>
</organism>
<evidence type="ECO:0000313" key="3">
    <source>
        <dbReference type="EMBL" id="SFF11091.1"/>
    </source>
</evidence>
<proteinExistence type="predicted"/>
<gene>
    <name evidence="3" type="ORF">SAMN02745121_06991</name>
</gene>
<dbReference type="Proteomes" id="UP000199400">
    <property type="component" value="Unassembled WGS sequence"/>
</dbReference>
<dbReference type="AlphaFoldDB" id="A0A1I2G385"/>
<keyword evidence="4" id="KW-1185">Reference proteome</keyword>
<protein>
    <recommendedName>
        <fullName evidence="5">Leucine rich repeat-containing protein</fullName>
    </recommendedName>
</protein>